<evidence type="ECO:0000259" key="3">
    <source>
        <dbReference type="Pfam" id="PF14498"/>
    </source>
</evidence>
<feature type="chain" id="PRO_5045098521" evidence="2">
    <location>
        <begin position="37"/>
        <end position="813"/>
    </location>
</feature>
<reference evidence="6 7" key="1">
    <citation type="submission" date="2024-04" db="EMBL/GenBank/DDBJ databases">
        <title>Novel species of the genus Ideonella isolated from streams.</title>
        <authorList>
            <person name="Lu H."/>
        </authorList>
    </citation>
    <scope>NUCLEOTIDE SEQUENCE [LARGE SCALE GENOMIC DNA]</scope>
    <source>
        <strain evidence="6 7">DXS29W</strain>
    </source>
</reference>
<dbReference type="InterPro" id="IPR012341">
    <property type="entry name" value="6hp_glycosidase-like_sf"/>
</dbReference>
<accession>A0ABU9BVH0</accession>
<feature type="domain" description="Alpha fucosidase A-like C-terminal" evidence="4">
    <location>
        <begin position="728"/>
        <end position="779"/>
    </location>
</feature>
<dbReference type="InterPro" id="IPR049053">
    <property type="entry name" value="AFCA-like_C"/>
</dbReference>
<comment type="caution">
    <text evidence="6">The sequence shown here is derived from an EMBL/GenBank/DDBJ whole genome shotgun (WGS) entry which is preliminary data.</text>
</comment>
<keyword evidence="6" id="KW-0378">Hydrolase</keyword>
<proteinExistence type="predicted"/>
<feature type="domain" description="Glycosyl hydrolase family 95 N-terminal" evidence="3">
    <location>
        <begin position="42"/>
        <end position="93"/>
    </location>
</feature>
<dbReference type="SUPFAM" id="SSF48208">
    <property type="entry name" value="Six-hairpin glycosidases"/>
    <property type="match status" value="1"/>
</dbReference>
<dbReference type="InterPro" id="IPR054363">
    <property type="entry name" value="GH95_cat"/>
</dbReference>
<feature type="compositionally biased region" description="Polar residues" evidence="1">
    <location>
        <begin position="684"/>
        <end position="697"/>
    </location>
</feature>
<name>A0ABU9BVH0_9BURK</name>
<feature type="region of interest" description="Disordered" evidence="1">
    <location>
        <begin position="680"/>
        <end position="699"/>
    </location>
</feature>
<protein>
    <submittedName>
        <fullName evidence="6">Glycoside hydrolase family 95 protein</fullName>
    </submittedName>
</protein>
<dbReference type="Pfam" id="PF22124">
    <property type="entry name" value="Glyco_hydro_95_cat"/>
    <property type="match status" value="1"/>
</dbReference>
<dbReference type="EMBL" id="JBBUTG010000022">
    <property type="protein sequence ID" value="MEK8033846.1"/>
    <property type="molecule type" value="Genomic_DNA"/>
</dbReference>
<feature type="domain" description="Glycosyl hydrolase family 95 catalytic" evidence="5">
    <location>
        <begin position="279"/>
        <end position="726"/>
    </location>
</feature>
<dbReference type="InterPro" id="IPR027414">
    <property type="entry name" value="GH95_N_dom"/>
</dbReference>
<dbReference type="RefSeq" id="WP_341428272.1">
    <property type="nucleotide sequence ID" value="NZ_JBBUTG010000022.1"/>
</dbReference>
<feature type="domain" description="Glycosyl hydrolase family 95 N-terminal" evidence="3">
    <location>
        <begin position="97"/>
        <end position="250"/>
    </location>
</feature>
<dbReference type="Pfam" id="PF14498">
    <property type="entry name" value="Glyco_hyd_65N_2"/>
    <property type="match status" value="2"/>
</dbReference>
<dbReference type="PANTHER" id="PTHR31084:SF0">
    <property type="entry name" value="ALPHA-L-FUCOSIDASE 2"/>
    <property type="match status" value="1"/>
</dbReference>
<dbReference type="Gene3D" id="1.50.10.10">
    <property type="match status" value="1"/>
</dbReference>
<dbReference type="InterPro" id="IPR008928">
    <property type="entry name" value="6-hairpin_glycosidase_sf"/>
</dbReference>
<dbReference type="PANTHER" id="PTHR31084">
    <property type="entry name" value="ALPHA-L-FUCOSIDASE 2"/>
    <property type="match status" value="1"/>
</dbReference>
<dbReference type="Proteomes" id="UP001371218">
    <property type="component" value="Unassembled WGS sequence"/>
</dbReference>
<evidence type="ECO:0000313" key="6">
    <source>
        <dbReference type="EMBL" id="MEK8033846.1"/>
    </source>
</evidence>
<evidence type="ECO:0000256" key="2">
    <source>
        <dbReference type="SAM" id="SignalP"/>
    </source>
</evidence>
<dbReference type="Pfam" id="PF21307">
    <property type="entry name" value="Glyco_hydro_95_C"/>
    <property type="match status" value="1"/>
</dbReference>
<dbReference type="GO" id="GO:0016787">
    <property type="term" value="F:hydrolase activity"/>
    <property type="evidence" value="ECO:0007669"/>
    <property type="project" value="UniProtKB-KW"/>
</dbReference>
<organism evidence="6 7">
    <name type="scientific">Ideonella lacteola</name>
    <dbReference type="NCBI Taxonomy" id="2984193"/>
    <lineage>
        <taxon>Bacteria</taxon>
        <taxon>Pseudomonadati</taxon>
        <taxon>Pseudomonadota</taxon>
        <taxon>Betaproteobacteria</taxon>
        <taxon>Burkholderiales</taxon>
        <taxon>Sphaerotilaceae</taxon>
        <taxon>Ideonella</taxon>
    </lineage>
</organism>
<gene>
    <name evidence="6" type="ORF">AACH06_23730</name>
</gene>
<evidence type="ECO:0000259" key="4">
    <source>
        <dbReference type="Pfam" id="PF21307"/>
    </source>
</evidence>
<dbReference type="InterPro" id="IPR016518">
    <property type="entry name" value="Alpha-L-fucosidase"/>
</dbReference>
<keyword evidence="2" id="KW-0732">Signal</keyword>
<sequence>MSDRATLIVTARRVARAAWVACAVALMLTGAPAALAAPELRLHYSQPAPDTDAGWEREALPIGNGRLGAMIFGQLAHERLQFNENSLWTGDDRTMGAYQPFGDVRLELNGHDSTATDYRRELLLDRGVHRVAYALGGVRFLREAIASHPAQVVALRLTADRPGQYSGAVALTDMHGAHRRAAGTRLYATGSLAGWTLPADAGAAPSTNTLAYASQLQLLHEGGSVRIEGDRLLFERCDSVTLILGAGTSYLPDAARRFQGEHPLARVTAQVSAAASRPWAELLAEHERDVAQLMGRVTLDLGATAAERRSQPTDQRLAAYTHDGQDPELEALHFQYGRYLLVSSSRDALPANLQGLWNASLTPPWNADYHTNINVQMNYWPAEPTHLAELHRPLFQFVRSQAPVYRRTVADIAADALAHPGVERPGITPWGESFKTREETFLTAQGRPVRGWTVRTESNPFGAMGYLWNKTGNAWYARHFWEHYAYTRDLRFLREVAYPVMKEACLFWLDTLKPVAEGPLKGRLVAPDGWSPEHGPVEDGVSYDQQIVWDLFSNTLEAADALGHDTAFRRQIAQARDRLAPPQIGRWGQLLEWLSEKNDPVLDTPHDTHRHVSHLFGLYPGRQISPRRTPELAAAARRSLEARGDAGTGWSMAWKMAFWARLQDGDRAYRMLRGLLATPGARAAQQTGPGSESNNAGGTYPNLFDAHPPFQIDGNFGYTAALAEMLLQSHDGEIQLLPALPAPWRSGAVQGLRARGGFEVDLRWAEGRLTWAQVRAVAGPGRAVLRLGDRTLNLSLRAGEAQQLSASLRPLSS</sequence>
<evidence type="ECO:0000259" key="5">
    <source>
        <dbReference type="Pfam" id="PF22124"/>
    </source>
</evidence>
<feature type="signal peptide" evidence="2">
    <location>
        <begin position="1"/>
        <end position="36"/>
    </location>
</feature>
<dbReference type="PIRSF" id="PIRSF007663">
    <property type="entry name" value="UCP007663"/>
    <property type="match status" value="1"/>
</dbReference>
<evidence type="ECO:0000256" key="1">
    <source>
        <dbReference type="SAM" id="MobiDB-lite"/>
    </source>
</evidence>
<evidence type="ECO:0000313" key="7">
    <source>
        <dbReference type="Proteomes" id="UP001371218"/>
    </source>
</evidence>
<keyword evidence="7" id="KW-1185">Reference proteome</keyword>